<dbReference type="AlphaFoldDB" id="A0A4Q7P0H4"/>
<proteinExistence type="predicted"/>
<dbReference type="PROSITE" id="PS51257">
    <property type="entry name" value="PROKAR_LIPOPROTEIN"/>
    <property type="match status" value="1"/>
</dbReference>
<accession>A0A4Q7P0H4</accession>
<dbReference type="Proteomes" id="UP000292927">
    <property type="component" value="Unassembled WGS sequence"/>
</dbReference>
<protein>
    <submittedName>
        <fullName evidence="2">Uncharacterized protein</fullName>
    </submittedName>
</protein>
<gene>
    <name evidence="2" type="ORF">EV209_3265</name>
</gene>
<keyword evidence="1" id="KW-1133">Transmembrane helix</keyword>
<dbReference type="EMBL" id="SGXF01000010">
    <property type="protein sequence ID" value="RZS92142.1"/>
    <property type="molecule type" value="Genomic_DNA"/>
</dbReference>
<reference evidence="2 3" key="1">
    <citation type="submission" date="2019-02" db="EMBL/GenBank/DDBJ databases">
        <title>Genomic Encyclopedia of Type Strains, Phase IV (KMG-IV): sequencing the most valuable type-strain genomes for metagenomic binning, comparative biology and taxonomic classification.</title>
        <authorList>
            <person name="Goeker M."/>
        </authorList>
    </citation>
    <scope>NUCLEOTIDE SEQUENCE [LARGE SCALE GENOMIC DNA]</scope>
    <source>
        <strain evidence="2 3">DSM 29486</strain>
    </source>
</reference>
<evidence type="ECO:0000313" key="2">
    <source>
        <dbReference type="EMBL" id="RZS92142.1"/>
    </source>
</evidence>
<comment type="caution">
    <text evidence="2">The sequence shown here is derived from an EMBL/GenBank/DDBJ whole genome shotgun (WGS) entry which is preliminary data.</text>
</comment>
<keyword evidence="3" id="KW-1185">Reference proteome</keyword>
<evidence type="ECO:0000313" key="3">
    <source>
        <dbReference type="Proteomes" id="UP000292927"/>
    </source>
</evidence>
<dbReference type="Pfam" id="PF19639">
    <property type="entry name" value="DUF6142"/>
    <property type="match status" value="1"/>
</dbReference>
<sequence>MAKEQQEKANRKAAWCAWLSCILVPAAAGCLSAGLRMAYLAEGKGGGTVGLLGLLGLLLAAAGLILAVSGRKTEGKTRRAFIVGTVLNALILAGAAALFAAGLQAG</sequence>
<dbReference type="RefSeq" id="WP_130436447.1">
    <property type="nucleotide sequence ID" value="NZ_SGXF01000010.1"/>
</dbReference>
<name>A0A4Q7P0H4_9FIRM</name>
<dbReference type="InterPro" id="IPR046140">
    <property type="entry name" value="DUF6142"/>
</dbReference>
<keyword evidence="1" id="KW-0812">Transmembrane</keyword>
<feature type="transmembrane region" description="Helical" evidence="1">
    <location>
        <begin position="48"/>
        <end position="68"/>
    </location>
</feature>
<organism evidence="2 3">
    <name type="scientific">Cuneatibacter caecimuris</name>
    <dbReference type="NCBI Taxonomy" id="1796618"/>
    <lineage>
        <taxon>Bacteria</taxon>
        <taxon>Bacillati</taxon>
        <taxon>Bacillota</taxon>
        <taxon>Clostridia</taxon>
        <taxon>Lachnospirales</taxon>
        <taxon>Lachnospiraceae</taxon>
        <taxon>Cuneatibacter</taxon>
    </lineage>
</organism>
<feature type="transmembrane region" description="Helical" evidence="1">
    <location>
        <begin position="80"/>
        <end position="103"/>
    </location>
</feature>
<keyword evidence="1" id="KW-0472">Membrane</keyword>
<evidence type="ECO:0000256" key="1">
    <source>
        <dbReference type="SAM" id="Phobius"/>
    </source>
</evidence>